<evidence type="ECO:0000256" key="4">
    <source>
        <dbReference type="ARBA" id="ARBA00022679"/>
    </source>
</evidence>
<sequence length="346" mass="37674">MSEEVILASASTACNETKGSSHDKQSVSLNLHHHKKGKQDKDKNKGKNDICNIGISIKQKQFDKEFLIHKQHVLANLASNACDHSPKGGVDRDCLPLMKTLNEHTDYITTSSCSGRIALFHSVSTAETRSDPAGNDGSAVKRGHKDAQGWLVVKHGLLTEQEIDTIVENLCGSYVNANNTHNPNAPHTINESSEDGVLTKDTIKRAEMEIDGVWVHEGILSNKINSPQLPTFGTLTLKMEPFVMHVACRSMSSAKLLLSAAASDSGFRNSGVTPPGKKIICAIRHAAGLGLDVPLIVDGVNYVTGQHDYVRRLLLLANEKMQVNEVKLRKLEKAVAHRLAEGKQSD</sequence>
<dbReference type="EC" id="2.1.1.282" evidence="2"/>
<protein>
    <recommendedName>
        <fullName evidence="2">tRNA(Phe) 7-[(3-amino-3-carboxypropyl)-4-demethylwyosine(37)-N(4)]-methyltransferase</fullName>
        <ecNumber evidence="2">2.1.1.282</ecNumber>
    </recommendedName>
    <alternativeName>
        <fullName evidence="7">tRNA(Phe) 7-((3-amino-3-carboxypropyl)-4-demethylwyosine(37)-N(4))-methyltransferase</fullName>
    </alternativeName>
</protein>
<evidence type="ECO:0000256" key="2">
    <source>
        <dbReference type="ARBA" id="ARBA00012750"/>
    </source>
</evidence>
<dbReference type="OrthoDB" id="263283at2759"/>
<feature type="domain" description="tRNA wybutosine-synthesizing protein" evidence="10">
    <location>
        <begin position="69"/>
        <end position="336"/>
    </location>
</feature>
<gene>
    <name evidence="11" type="ORF">TM35_000311740</name>
</gene>
<evidence type="ECO:0000256" key="6">
    <source>
        <dbReference type="ARBA" id="ARBA00022694"/>
    </source>
</evidence>
<reference evidence="11 12" key="1">
    <citation type="submission" date="2017-03" db="EMBL/GenBank/DDBJ databases">
        <title>An alternative strategy for trypanosome survival in the mammalian bloodstream revealed through genome and transcriptome analysis of the ubiquitous bovine parasite Trypanosoma (Megatrypanum) theileri.</title>
        <authorList>
            <person name="Kelly S."/>
            <person name="Ivens A."/>
            <person name="Mott A."/>
            <person name="O'Neill E."/>
            <person name="Emms D."/>
            <person name="Macleod O."/>
            <person name="Voorheis P."/>
            <person name="Matthews J."/>
            <person name="Matthews K."/>
            <person name="Carrington M."/>
        </authorList>
    </citation>
    <scope>NUCLEOTIDE SEQUENCE [LARGE SCALE GENOMIC DNA]</scope>
    <source>
        <strain evidence="11">Edinburgh</strain>
    </source>
</reference>
<comment type="similarity">
    <text evidence="1">Belongs to the TYW3 family.</text>
</comment>
<evidence type="ECO:0000313" key="11">
    <source>
        <dbReference type="EMBL" id="ORC85988.1"/>
    </source>
</evidence>
<organism evidence="11 12">
    <name type="scientific">Trypanosoma theileri</name>
    <dbReference type="NCBI Taxonomy" id="67003"/>
    <lineage>
        <taxon>Eukaryota</taxon>
        <taxon>Discoba</taxon>
        <taxon>Euglenozoa</taxon>
        <taxon>Kinetoplastea</taxon>
        <taxon>Metakinetoplastina</taxon>
        <taxon>Trypanosomatida</taxon>
        <taxon>Trypanosomatidae</taxon>
        <taxon>Trypanosoma</taxon>
    </lineage>
</organism>
<dbReference type="GeneID" id="39988435"/>
<keyword evidence="4" id="KW-0808">Transferase</keyword>
<feature type="region of interest" description="Disordered" evidence="9">
    <location>
        <begin position="13"/>
        <end position="45"/>
    </location>
</feature>
<dbReference type="VEuPathDB" id="TriTrypDB:TM35_000311740"/>
<accession>A0A1X0NNC3</accession>
<keyword evidence="6" id="KW-0819">tRNA processing</keyword>
<dbReference type="STRING" id="67003.A0A1X0NNC3"/>
<dbReference type="GO" id="GO:0032259">
    <property type="term" value="P:methylation"/>
    <property type="evidence" value="ECO:0007669"/>
    <property type="project" value="UniProtKB-KW"/>
</dbReference>
<dbReference type="PANTHER" id="PTHR48418">
    <property type="entry name" value="TRNA WYBUTOSINE-SYNTHESIZING PROTEIN 3"/>
    <property type="match status" value="1"/>
</dbReference>
<evidence type="ECO:0000256" key="9">
    <source>
        <dbReference type="SAM" id="MobiDB-lite"/>
    </source>
</evidence>
<dbReference type="InterPro" id="IPR036602">
    <property type="entry name" value="tRNA_yW-synthesising-like_sf"/>
</dbReference>
<evidence type="ECO:0000256" key="7">
    <source>
        <dbReference type="ARBA" id="ARBA00030554"/>
    </source>
</evidence>
<name>A0A1X0NNC3_9TRYP</name>
<dbReference type="PANTHER" id="PTHR48418:SF1">
    <property type="entry name" value="TRNA WYBUTOSINE-SYNTHESIZING PROTEIN 3"/>
    <property type="match status" value="1"/>
</dbReference>
<evidence type="ECO:0000256" key="5">
    <source>
        <dbReference type="ARBA" id="ARBA00022691"/>
    </source>
</evidence>
<keyword evidence="5" id="KW-0949">S-adenosyl-L-methionine</keyword>
<dbReference type="Gene3D" id="3.30.1960.10">
    <property type="entry name" value="tRNA wybutosine-synthesizing-like"/>
    <property type="match status" value="2"/>
</dbReference>
<dbReference type="GO" id="GO:0008168">
    <property type="term" value="F:methyltransferase activity"/>
    <property type="evidence" value="ECO:0007669"/>
    <property type="project" value="UniProtKB-KW"/>
</dbReference>
<proteinExistence type="inferred from homology"/>
<dbReference type="Pfam" id="PF02676">
    <property type="entry name" value="TYW3"/>
    <property type="match status" value="1"/>
</dbReference>
<evidence type="ECO:0000259" key="10">
    <source>
        <dbReference type="Pfam" id="PF02676"/>
    </source>
</evidence>
<keyword evidence="12" id="KW-1185">Reference proteome</keyword>
<evidence type="ECO:0000256" key="3">
    <source>
        <dbReference type="ARBA" id="ARBA00022603"/>
    </source>
</evidence>
<evidence type="ECO:0000256" key="8">
    <source>
        <dbReference type="ARBA" id="ARBA00049202"/>
    </source>
</evidence>
<evidence type="ECO:0000313" key="12">
    <source>
        <dbReference type="Proteomes" id="UP000192257"/>
    </source>
</evidence>
<dbReference type="GO" id="GO:0008033">
    <property type="term" value="P:tRNA processing"/>
    <property type="evidence" value="ECO:0007669"/>
    <property type="project" value="UniProtKB-KW"/>
</dbReference>
<dbReference type="Proteomes" id="UP000192257">
    <property type="component" value="Unassembled WGS sequence"/>
</dbReference>
<keyword evidence="3" id="KW-0489">Methyltransferase</keyword>
<dbReference type="RefSeq" id="XP_028880054.1">
    <property type="nucleotide sequence ID" value="XM_029028655.1"/>
</dbReference>
<dbReference type="AlphaFoldDB" id="A0A1X0NNC3"/>
<dbReference type="InterPro" id="IPR003827">
    <property type="entry name" value="tRNA_yW-synthesising"/>
</dbReference>
<dbReference type="SUPFAM" id="SSF111278">
    <property type="entry name" value="SSo0622-like"/>
    <property type="match status" value="1"/>
</dbReference>
<comment type="caution">
    <text evidence="11">The sequence shown here is derived from an EMBL/GenBank/DDBJ whole genome shotgun (WGS) entry which is preliminary data.</text>
</comment>
<dbReference type="EMBL" id="NBCO01000031">
    <property type="protein sequence ID" value="ORC85988.1"/>
    <property type="molecule type" value="Genomic_DNA"/>
</dbReference>
<evidence type="ECO:0000256" key="1">
    <source>
        <dbReference type="ARBA" id="ARBA00008569"/>
    </source>
</evidence>
<comment type="catalytic activity">
    <reaction evidence="8">
        <text>4-demethyl-7-[(3S)-3-amino-3-carboxypropyl]wyosine(37) in tRNA(Phe) + S-adenosyl-L-methionine = 7-[(3S)-3-amino-3-carboxypropyl]wyosine(37) in tRNA(Phe) + S-adenosyl-L-homocysteine + H(+)</text>
        <dbReference type="Rhea" id="RHEA:36635"/>
        <dbReference type="Rhea" id="RHEA-COMP:10378"/>
        <dbReference type="Rhea" id="RHEA-COMP:10379"/>
        <dbReference type="ChEBI" id="CHEBI:15378"/>
        <dbReference type="ChEBI" id="CHEBI:57856"/>
        <dbReference type="ChEBI" id="CHEBI:59789"/>
        <dbReference type="ChEBI" id="CHEBI:73543"/>
        <dbReference type="ChEBI" id="CHEBI:73550"/>
        <dbReference type="EC" id="2.1.1.282"/>
    </reaction>
</comment>